<evidence type="ECO:0000313" key="3">
    <source>
        <dbReference type="EMBL" id="KAJ0193639.1"/>
    </source>
</evidence>
<keyword evidence="4" id="KW-1185">Reference proteome</keyword>
<comment type="caution">
    <text evidence="3">The sequence shown here is derived from an EMBL/GenBank/DDBJ whole genome shotgun (WGS) entry which is preliminary data.</text>
</comment>
<dbReference type="PANTHER" id="PTHR32410:SF161">
    <property type="entry name" value="DC1, ZINC FINGER, RING_FYVE_PHD-TYPE-RELATED"/>
    <property type="match status" value="1"/>
</dbReference>
<dbReference type="InterPro" id="IPR053192">
    <property type="entry name" value="Vacuole_Formation_Reg"/>
</dbReference>
<dbReference type="InterPro" id="IPR046349">
    <property type="entry name" value="C1-like_sf"/>
</dbReference>
<evidence type="ECO:0000256" key="1">
    <source>
        <dbReference type="ARBA" id="ARBA00022737"/>
    </source>
</evidence>
<dbReference type="Proteomes" id="UP000235145">
    <property type="component" value="Unassembled WGS sequence"/>
</dbReference>
<keyword evidence="1" id="KW-0677">Repeat</keyword>
<evidence type="ECO:0000313" key="4">
    <source>
        <dbReference type="Proteomes" id="UP000235145"/>
    </source>
</evidence>
<dbReference type="Pfam" id="PF03107">
    <property type="entry name" value="C1_2"/>
    <property type="match status" value="1"/>
</dbReference>
<dbReference type="InterPro" id="IPR004146">
    <property type="entry name" value="DC1"/>
</dbReference>
<dbReference type="EMBL" id="NBSK02000008">
    <property type="protein sequence ID" value="KAJ0193639.1"/>
    <property type="molecule type" value="Genomic_DNA"/>
</dbReference>
<dbReference type="AlphaFoldDB" id="A0A9R1X0D2"/>
<sequence length="528" mass="61206">MEAMLEVYEHEHPLKLIDLQQQMQEEEEEDVDEERGFKVSHVRGVWKKSICTIGTTTHVPYVMISHFTNSVVSSPQGKNVIHHPCHLHLLMCDIPKSILCECSACGKEHKGIFYQCTTCVGFTIHNDCAFIPEKLLIQERTDGAFYHTHPLTISYFFSRKDQMDKYFPRCRVCGDSFYDSVDLWIYKCDKCMYYAHVDCAASRTEPLVSICLSPSGLGKTLKNYKDADHPHLLHLPFPNETYNLPKHLFFQQTDHHHKVDDYLKHMSHQHPLNLVDQTQCNGQTSSNTNSWLLMCHDPMEKTKLLCNGCLRPIMATIPFYMCDDQMHSTPPKNRKPPNSPQHTLPLIYSNVLPFFFGVFECVVCYLPCNGFAYCCVKCGYYVDITCGCIPKEITRKSHPNNLLSLVQKHSSCYVCRRFHHFKRYGLQGIFYEKTLFFGCNICDIYIHLECALLLAETIRHNEYFCEICENPLNPHESFYHYKECIQSTHSACAPIIPHREIDVIPFEISVFFYFVNIKFGGIHKSVLD</sequence>
<protein>
    <recommendedName>
        <fullName evidence="2">DC1 domain-containing protein</fullName>
    </recommendedName>
</protein>
<organism evidence="3 4">
    <name type="scientific">Lactuca sativa</name>
    <name type="common">Garden lettuce</name>
    <dbReference type="NCBI Taxonomy" id="4236"/>
    <lineage>
        <taxon>Eukaryota</taxon>
        <taxon>Viridiplantae</taxon>
        <taxon>Streptophyta</taxon>
        <taxon>Embryophyta</taxon>
        <taxon>Tracheophyta</taxon>
        <taxon>Spermatophyta</taxon>
        <taxon>Magnoliopsida</taxon>
        <taxon>eudicotyledons</taxon>
        <taxon>Gunneridae</taxon>
        <taxon>Pentapetalae</taxon>
        <taxon>asterids</taxon>
        <taxon>campanulids</taxon>
        <taxon>Asterales</taxon>
        <taxon>Asteraceae</taxon>
        <taxon>Cichorioideae</taxon>
        <taxon>Cichorieae</taxon>
        <taxon>Lactucinae</taxon>
        <taxon>Lactuca</taxon>
    </lineage>
</organism>
<reference evidence="3 4" key="1">
    <citation type="journal article" date="2017" name="Nat. Commun.">
        <title>Genome assembly with in vitro proximity ligation data and whole-genome triplication in lettuce.</title>
        <authorList>
            <person name="Reyes-Chin-Wo S."/>
            <person name="Wang Z."/>
            <person name="Yang X."/>
            <person name="Kozik A."/>
            <person name="Arikit S."/>
            <person name="Song C."/>
            <person name="Xia L."/>
            <person name="Froenicke L."/>
            <person name="Lavelle D.O."/>
            <person name="Truco M.J."/>
            <person name="Xia R."/>
            <person name="Zhu S."/>
            <person name="Xu C."/>
            <person name="Xu H."/>
            <person name="Xu X."/>
            <person name="Cox K."/>
            <person name="Korf I."/>
            <person name="Meyers B.C."/>
            <person name="Michelmore R.W."/>
        </authorList>
    </citation>
    <scope>NUCLEOTIDE SEQUENCE [LARGE SCALE GENOMIC DNA]</scope>
    <source>
        <strain evidence="4">cv. Salinas</strain>
        <tissue evidence="3">Seedlings</tissue>
    </source>
</reference>
<feature type="domain" description="DC1" evidence="2">
    <location>
        <begin position="146"/>
        <end position="200"/>
    </location>
</feature>
<proteinExistence type="predicted"/>
<dbReference type="SUPFAM" id="SSF57889">
    <property type="entry name" value="Cysteine-rich domain"/>
    <property type="match status" value="4"/>
</dbReference>
<accession>A0A9R1X0D2</accession>
<name>A0A9R1X0D2_LACSA</name>
<gene>
    <name evidence="3" type="ORF">LSAT_V11C800420840</name>
</gene>
<evidence type="ECO:0000259" key="2">
    <source>
        <dbReference type="Pfam" id="PF03107"/>
    </source>
</evidence>
<dbReference type="PANTHER" id="PTHR32410">
    <property type="entry name" value="CYSTEINE/HISTIDINE-RICH C1 DOMAIN FAMILY PROTEIN"/>
    <property type="match status" value="1"/>
</dbReference>